<dbReference type="Gene3D" id="3.40.50.300">
    <property type="entry name" value="P-loop containing nucleotide triphosphate hydrolases"/>
    <property type="match status" value="1"/>
</dbReference>
<evidence type="ECO:0000313" key="2">
    <source>
        <dbReference type="EnsemblMetazoa" id="G780.2:cds"/>
    </source>
</evidence>
<dbReference type="EnsemblMetazoa" id="G780.2">
    <property type="protein sequence ID" value="G780.2:cds"/>
    <property type="gene ID" value="G780"/>
</dbReference>
<evidence type="ECO:0000256" key="1">
    <source>
        <dbReference type="SAM" id="Phobius"/>
    </source>
</evidence>
<sequence>MAALCNSLEQNLSCYKFVKSLVIGIVLCHFAGTKSITTEGANRVDVCPRNRTEWQEASRRLNCLDDIRNPVNRYHCLPVHTLSTLLEFCYNQTRPRVVSGSCMIYVQEINILNGYNCETFDEGCPNASYFSDETYLFPYCTAIDPVRHCYVAESSCQLTTIFSTDKSSIKTVLFNETSALSTTEASEREENSAALNIVLPTSAVFLVIVVILVCVLLKQRSGNLHFPRDNMKGENNRLLDETIDTEICRLKLDYLLGELTNVSRKTTLVKKLKGEKDLSTESTSGIEIHSHVFKLHANESTIIACKEQDKDKGCLCLTPTTLVQQGKTSPGMSAETQTVSLSDIELKKQQKTAEPKTSIHVTLLMSDNKVDIRDEGRKDIVNEEAVLPSDRLSVYSRASIEVGSDDAIEIDRKSEEEVDFKSCLATVNEDSLKMISLLDFAGQSAYYACHHIFFSPRAFYILVVDMSKDLDDLATQACNDKDLIYSSWTYADYVRYWLGSIHTYSSKTAPVILVASHSENVKEDPKREAILSYYLKICGCLTPKLLDHIDKERVFFVEKDSNKNIEKLKECIASTLKKQNHWGENVPIAWTKLESFLKKKKEVTRACLFSNLQDDVQKEDNQLWNSRHDLITALKFFHDTGVILFRKEIENVIILDVQWFVDAFKNIIMDERHNKEKNEYNFKQFEALNSCGLLSSKLLDALWRKSDFFQNKKSLLYHMKHLDMLAELSPEFWYVPCMNKQKYTDSVLDNCTVSSTLCFVFEFLPFVIFHRLIVACINKLRMTLWQNRGKYCIYHTATILSCENTNHRMLIGIHDGQGHEEYPFSIEIQAIVTKPRTLDSQLCSEIKQKIEKILFDLTRAFPSNEESFQTGYRCTRKPYSNQPEGNIMLEKDMSSETDCSKCAPVHAVDVKSIVGFWKSQPKGLSKNTAWRLLRSLHECSSISISNVYNVNHISHVTATFVWLSNRKSVFKIDHSGRVLHKFRIDDIWGSASHTIDQSGNCLLIRNDKILRCKSNEEEETLIAPDWTVLSIYSSKLNGDILLGIYILIEKGSRTKLARYTRDGGVISELEYFEEKRLYVSPLYLSENINSDICTADIDTCLVKAVDKNGKLKFSYSGLPSHADFFPTGICNDSLGHVIVCNRHDSNPSVHLLDVSGEFLSLILHDRDDIHDPWGLCVDEDGRLYLGQNDCSSIKVFKYLEKDN</sequence>
<accession>A0A8W8NS88</accession>
<organism evidence="2 3">
    <name type="scientific">Magallana gigas</name>
    <name type="common">Pacific oyster</name>
    <name type="synonym">Crassostrea gigas</name>
    <dbReference type="NCBI Taxonomy" id="29159"/>
    <lineage>
        <taxon>Eukaryota</taxon>
        <taxon>Metazoa</taxon>
        <taxon>Spiralia</taxon>
        <taxon>Lophotrochozoa</taxon>
        <taxon>Mollusca</taxon>
        <taxon>Bivalvia</taxon>
        <taxon>Autobranchia</taxon>
        <taxon>Pteriomorphia</taxon>
        <taxon>Ostreida</taxon>
        <taxon>Ostreoidea</taxon>
        <taxon>Ostreidae</taxon>
        <taxon>Magallana</taxon>
    </lineage>
</organism>
<keyword evidence="1" id="KW-1133">Transmembrane helix</keyword>
<dbReference type="Proteomes" id="UP000005408">
    <property type="component" value="Unassembled WGS sequence"/>
</dbReference>
<dbReference type="InterPro" id="IPR027417">
    <property type="entry name" value="P-loop_NTPase"/>
</dbReference>
<evidence type="ECO:0000313" key="3">
    <source>
        <dbReference type="Proteomes" id="UP000005408"/>
    </source>
</evidence>
<protein>
    <recommendedName>
        <fullName evidence="4">C-terminal of Roc (COR) domain-containing protein</fullName>
    </recommendedName>
</protein>
<keyword evidence="1" id="KW-0812">Transmembrane</keyword>
<dbReference type="Gene3D" id="2.120.10.30">
    <property type="entry name" value="TolB, C-terminal domain"/>
    <property type="match status" value="1"/>
</dbReference>
<evidence type="ECO:0008006" key="4">
    <source>
        <dbReference type="Google" id="ProtNLM"/>
    </source>
</evidence>
<dbReference type="InterPro" id="IPR011042">
    <property type="entry name" value="6-blade_b-propeller_TolB-like"/>
</dbReference>
<feature type="transmembrane region" description="Helical" evidence="1">
    <location>
        <begin position="197"/>
        <end position="217"/>
    </location>
</feature>
<dbReference type="SUPFAM" id="SSF52540">
    <property type="entry name" value="P-loop containing nucleoside triphosphate hydrolases"/>
    <property type="match status" value="1"/>
</dbReference>
<dbReference type="AlphaFoldDB" id="A0A8W8NS88"/>
<proteinExistence type="predicted"/>
<keyword evidence="1" id="KW-0472">Membrane</keyword>
<reference evidence="2" key="1">
    <citation type="submission" date="2022-08" db="UniProtKB">
        <authorList>
            <consortium name="EnsemblMetazoa"/>
        </authorList>
    </citation>
    <scope>IDENTIFICATION</scope>
    <source>
        <strain evidence="2">05x7-T-G4-1.051#20</strain>
    </source>
</reference>
<keyword evidence="3" id="KW-1185">Reference proteome</keyword>
<dbReference type="SUPFAM" id="SSF101898">
    <property type="entry name" value="NHL repeat"/>
    <property type="match status" value="1"/>
</dbReference>
<name>A0A8W8NS88_MAGGI</name>